<dbReference type="OrthoDB" id="9042071at2759"/>
<dbReference type="PROSITE" id="PS50805">
    <property type="entry name" value="KRAB"/>
    <property type="match status" value="1"/>
</dbReference>
<dbReference type="SMART" id="SM00349">
    <property type="entry name" value="KRAB"/>
    <property type="match status" value="1"/>
</dbReference>
<protein>
    <recommendedName>
        <fullName evidence="9">Zinc finger protein 202</fullName>
    </recommendedName>
</protein>
<keyword evidence="3" id="KW-0539">Nucleus</keyword>
<dbReference type="Pfam" id="PF02023">
    <property type="entry name" value="SCAN"/>
    <property type="match status" value="1"/>
</dbReference>
<keyword evidence="1" id="KW-0805">Transcription regulation</keyword>
<dbReference type="CDD" id="cd07765">
    <property type="entry name" value="KRAB_A-box"/>
    <property type="match status" value="1"/>
</dbReference>
<proteinExistence type="predicted"/>
<feature type="region of interest" description="Disordered" evidence="4">
    <location>
        <begin position="1"/>
        <end position="35"/>
    </location>
</feature>
<dbReference type="PANTHER" id="PTHR45935">
    <property type="entry name" value="PROTEIN ZBED8-RELATED"/>
    <property type="match status" value="1"/>
</dbReference>
<evidence type="ECO:0000313" key="8">
    <source>
        <dbReference type="Proteomes" id="UP001142489"/>
    </source>
</evidence>
<dbReference type="SUPFAM" id="SSF47353">
    <property type="entry name" value="Retrovirus capsid dimerization domain-like"/>
    <property type="match status" value="1"/>
</dbReference>
<evidence type="ECO:0000256" key="3">
    <source>
        <dbReference type="ARBA" id="ARBA00023242"/>
    </source>
</evidence>
<evidence type="ECO:0000259" key="5">
    <source>
        <dbReference type="PROSITE" id="PS50804"/>
    </source>
</evidence>
<evidence type="ECO:0000256" key="2">
    <source>
        <dbReference type="ARBA" id="ARBA00023163"/>
    </source>
</evidence>
<dbReference type="InterPro" id="IPR038269">
    <property type="entry name" value="SCAN_sf"/>
</dbReference>
<dbReference type="AlphaFoldDB" id="A0A9Q1AQ92"/>
<feature type="domain" description="SCAN box" evidence="5">
    <location>
        <begin position="46"/>
        <end position="124"/>
    </location>
</feature>
<dbReference type="InterPro" id="IPR001909">
    <property type="entry name" value="KRAB"/>
</dbReference>
<evidence type="ECO:0008006" key="9">
    <source>
        <dbReference type="Google" id="ProtNLM"/>
    </source>
</evidence>
<evidence type="ECO:0000256" key="4">
    <source>
        <dbReference type="SAM" id="MobiDB-lite"/>
    </source>
</evidence>
<dbReference type="CDD" id="cd07936">
    <property type="entry name" value="SCAN"/>
    <property type="match status" value="1"/>
</dbReference>
<feature type="compositionally biased region" description="Basic and acidic residues" evidence="4">
    <location>
        <begin position="25"/>
        <end position="35"/>
    </location>
</feature>
<dbReference type="PANTHER" id="PTHR45935:SF15">
    <property type="entry name" value="SCAN BOX DOMAIN-CONTAINING PROTEIN"/>
    <property type="match status" value="1"/>
</dbReference>
<comment type="caution">
    <text evidence="7">The sequence shown here is derived from an EMBL/GenBank/DDBJ whole genome shotgun (WGS) entry which is preliminary data.</text>
</comment>
<dbReference type="Gene3D" id="1.10.4020.10">
    <property type="entry name" value="DNA breaking-rejoining enzymes"/>
    <property type="match status" value="1"/>
</dbReference>
<keyword evidence="2" id="KW-0804">Transcription</keyword>
<name>A0A9Q1AQ92_9SAUR</name>
<organism evidence="7 8">
    <name type="scientific">Phrynocephalus forsythii</name>
    <dbReference type="NCBI Taxonomy" id="171643"/>
    <lineage>
        <taxon>Eukaryota</taxon>
        <taxon>Metazoa</taxon>
        <taxon>Chordata</taxon>
        <taxon>Craniata</taxon>
        <taxon>Vertebrata</taxon>
        <taxon>Euteleostomi</taxon>
        <taxon>Lepidosauria</taxon>
        <taxon>Squamata</taxon>
        <taxon>Bifurcata</taxon>
        <taxon>Unidentata</taxon>
        <taxon>Episquamata</taxon>
        <taxon>Toxicofera</taxon>
        <taxon>Iguania</taxon>
        <taxon>Acrodonta</taxon>
        <taxon>Agamidae</taxon>
        <taxon>Agaminae</taxon>
        <taxon>Phrynocephalus</taxon>
    </lineage>
</organism>
<keyword evidence="8" id="KW-1185">Reference proteome</keyword>
<dbReference type="GO" id="GO:0006355">
    <property type="term" value="P:regulation of DNA-templated transcription"/>
    <property type="evidence" value="ECO:0007669"/>
    <property type="project" value="InterPro"/>
</dbReference>
<dbReference type="Gene3D" id="6.10.140.140">
    <property type="match status" value="1"/>
</dbReference>
<reference evidence="7" key="1">
    <citation type="journal article" date="2023" name="DNA Res.">
        <title>Chromosome-level genome assembly of Phrynocephalus forsythii using third-generation DNA sequencing and Hi-C analysis.</title>
        <authorList>
            <person name="Qi Y."/>
            <person name="Zhao W."/>
            <person name="Zhao Y."/>
            <person name="Niu C."/>
            <person name="Cao S."/>
            <person name="Zhang Y."/>
        </authorList>
    </citation>
    <scope>NUCLEOTIDE SEQUENCE</scope>
    <source>
        <tissue evidence="7">Muscle</tissue>
    </source>
</reference>
<evidence type="ECO:0000256" key="1">
    <source>
        <dbReference type="ARBA" id="ARBA00023015"/>
    </source>
</evidence>
<dbReference type="InterPro" id="IPR036051">
    <property type="entry name" value="KRAB_dom_sf"/>
</dbReference>
<accession>A0A9Q1AQ92</accession>
<dbReference type="InterPro" id="IPR050916">
    <property type="entry name" value="SCAN-C2H2_zinc_finger"/>
</dbReference>
<dbReference type="InterPro" id="IPR003309">
    <property type="entry name" value="SCAN_dom"/>
</dbReference>
<evidence type="ECO:0000259" key="6">
    <source>
        <dbReference type="PROSITE" id="PS50805"/>
    </source>
</evidence>
<dbReference type="Proteomes" id="UP001142489">
    <property type="component" value="Unassembled WGS sequence"/>
</dbReference>
<dbReference type="EMBL" id="JAPFRF010000024">
    <property type="protein sequence ID" value="KAJ7303193.1"/>
    <property type="molecule type" value="Genomic_DNA"/>
</dbReference>
<dbReference type="SUPFAM" id="SSF109640">
    <property type="entry name" value="KRAB domain (Kruppel-associated box)"/>
    <property type="match status" value="1"/>
</dbReference>
<sequence>MDEDDSAGTQAEREPYTIQAGRSVESWERKGQKPMDEKIIGLDGQQQSFRGFSYKESESPREACTRLHHLCCQWLKPGRHTKAQILDLVILEQFLAILPQEMSLWVKECGAETTSQAVALAEGFLLSQAELKRQEEQQQNTNLSVEVRSGSLAAERTLLEQSQRIFPGREEYNGDGGPTLNGAGAMSGARSLLSLPLCDREDPDQGLGTFEEVAVNFIWEEWALLDPDQKSLHREVMEENRQMAASLTSARMNINQVRFKP</sequence>
<dbReference type="FunFam" id="1.10.4020.10:FF:000005">
    <property type="entry name" value="Uncharacterized protein"/>
    <property type="match status" value="1"/>
</dbReference>
<dbReference type="Pfam" id="PF01352">
    <property type="entry name" value="KRAB"/>
    <property type="match status" value="1"/>
</dbReference>
<dbReference type="PROSITE" id="PS50804">
    <property type="entry name" value="SCAN_BOX"/>
    <property type="match status" value="1"/>
</dbReference>
<dbReference type="SMART" id="SM00431">
    <property type="entry name" value="SCAN"/>
    <property type="match status" value="1"/>
</dbReference>
<gene>
    <name evidence="7" type="ORF">JRQ81_012127</name>
</gene>
<evidence type="ECO:0000313" key="7">
    <source>
        <dbReference type="EMBL" id="KAJ7303193.1"/>
    </source>
</evidence>
<feature type="domain" description="KRAB" evidence="6">
    <location>
        <begin position="208"/>
        <end position="261"/>
    </location>
</feature>